<dbReference type="Proteomes" id="UP000078560">
    <property type="component" value="Unassembled WGS sequence"/>
</dbReference>
<dbReference type="Proteomes" id="UP000078546">
    <property type="component" value="Unassembled WGS sequence"/>
</dbReference>
<gene>
    <name evidence="3" type="ORF">POVCU1_074910</name>
    <name evidence="2" type="ORF">POVCU2_0032780</name>
</gene>
<proteinExistence type="predicted"/>
<dbReference type="AlphaFoldDB" id="A0A1A8VYJ9"/>
<keyword evidence="1" id="KW-1133">Transmembrane helix</keyword>
<evidence type="ECO:0000313" key="3">
    <source>
        <dbReference type="EMBL" id="SBT02264.1"/>
    </source>
</evidence>
<evidence type="ECO:0000313" key="4">
    <source>
        <dbReference type="Proteomes" id="UP000078546"/>
    </source>
</evidence>
<reference evidence="4 5" key="1">
    <citation type="submission" date="2016-05" db="EMBL/GenBank/DDBJ databases">
        <authorList>
            <person name="Naeem Raeece"/>
        </authorList>
    </citation>
    <scope>NUCLEOTIDE SEQUENCE [LARGE SCALE GENOMIC DNA]</scope>
</reference>
<sequence>MSGENQLKEHQYYEILFNIRNSFNTIHQSNYSRTFDTNDPVLRNIAVYISEIYNDANARCKMLGNCPKLCDYVNKWLNEKQALYTMHGKCKLNTELWNRYIENLFTILSSSDISSKWCGRKPFQFKSHPSEESIPSSCNNDKSIDFSVSSVDTPGFEMFKAEAPSCPSCYTSIVSISIGYILFGIVIISVLLYKFIPMGSWSSELVRWKQKIRRYLNDQTTQELLSDYENDVIDSENRRFNIVYST</sequence>
<protein>
    <submittedName>
        <fullName evidence="2">PIR Superfamily Protein</fullName>
    </submittedName>
</protein>
<feature type="transmembrane region" description="Helical" evidence="1">
    <location>
        <begin position="170"/>
        <end position="193"/>
    </location>
</feature>
<keyword evidence="1" id="KW-0812">Transmembrane</keyword>
<reference evidence="2" key="2">
    <citation type="submission" date="2016-05" db="EMBL/GenBank/DDBJ databases">
        <authorList>
            <person name="Lavstsen T."/>
            <person name="Jespersen J.S."/>
        </authorList>
    </citation>
    <scope>NUCLEOTIDE SEQUENCE [LARGE SCALE GENOMIC DNA]</scope>
</reference>
<keyword evidence="1" id="KW-0472">Membrane</keyword>
<organism evidence="2 5">
    <name type="scientific">Plasmodium ovale curtisi</name>
    <dbReference type="NCBI Taxonomy" id="864141"/>
    <lineage>
        <taxon>Eukaryota</taxon>
        <taxon>Sar</taxon>
        <taxon>Alveolata</taxon>
        <taxon>Apicomplexa</taxon>
        <taxon>Aconoidasida</taxon>
        <taxon>Haemosporida</taxon>
        <taxon>Plasmodiidae</taxon>
        <taxon>Plasmodium</taxon>
        <taxon>Plasmodium (Plasmodium)</taxon>
    </lineage>
</organism>
<dbReference type="EMBL" id="FLQU01000441">
    <property type="protein sequence ID" value="SBS85677.1"/>
    <property type="molecule type" value="Genomic_DNA"/>
</dbReference>
<evidence type="ECO:0000313" key="2">
    <source>
        <dbReference type="EMBL" id="SBS85677.1"/>
    </source>
</evidence>
<name>A0A1A8VYJ9_PLAOA</name>
<evidence type="ECO:0000313" key="5">
    <source>
        <dbReference type="Proteomes" id="UP000078560"/>
    </source>
</evidence>
<accession>A0A1A8VYJ9</accession>
<dbReference type="VEuPathDB" id="PlasmoDB:PocGH01_00124100"/>
<dbReference type="EMBL" id="FLQV01003232">
    <property type="protein sequence ID" value="SBT02264.1"/>
    <property type="molecule type" value="Genomic_DNA"/>
</dbReference>
<evidence type="ECO:0000256" key="1">
    <source>
        <dbReference type="SAM" id="Phobius"/>
    </source>
</evidence>